<organism evidence="1 2">
    <name type="scientific">Sphingomonas psychrotolerans</name>
    <dbReference type="NCBI Taxonomy" id="1327635"/>
    <lineage>
        <taxon>Bacteria</taxon>
        <taxon>Pseudomonadati</taxon>
        <taxon>Pseudomonadota</taxon>
        <taxon>Alphaproteobacteria</taxon>
        <taxon>Sphingomonadales</taxon>
        <taxon>Sphingomonadaceae</taxon>
        <taxon>Sphingomonas</taxon>
    </lineage>
</organism>
<dbReference type="PROSITE" id="PS51257">
    <property type="entry name" value="PROKAR_LIPOPROTEIN"/>
    <property type="match status" value="1"/>
</dbReference>
<dbReference type="EMBL" id="CP024923">
    <property type="protein sequence ID" value="ATY34540.1"/>
    <property type="molecule type" value="Genomic_DNA"/>
</dbReference>
<proteinExistence type="predicted"/>
<evidence type="ECO:0000313" key="1">
    <source>
        <dbReference type="EMBL" id="ATY34540.1"/>
    </source>
</evidence>
<protein>
    <submittedName>
        <fullName evidence="1">TraB/GumN family protein</fullName>
    </submittedName>
</protein>
<evidence type="ECO:0000313" key="2">
    <source>
        <dbReference type="Proteomes" id="UP000229081"/>
    </source>
</evidence>
<name>A0A2K8MKZ5_9SPHN</name>
<gene>
    <name evidence="1" type="ORF">CVN68_09785</name>
</gene>
<dbReference type="PANTHER" id="PTHR40590:SF1">
    <property type="entry name" value="CYTOPLASMIC PROTEIN"/>
    <property type="match status" value="1"/>
</dbReference>
<dbReference type="RefSeq" id="WP_100284327.1">
    <property type="nucleotide sequence ID" value="NZ_CP024923.1"/>
</dbReference>
<sequence>MFRKLLIGAALLALGGCEAKKAANHADPALWVVKDADTTIYLFGTVHMLKPGLSWFDDGVKTAFDASNELVLELMMPPEAEMQALVGELGMTNAGPALPDQLPPAEAARFRAAIAEMGLSPEALDRAEPWLAATMLSAAPLRRLGYDEKDGAEAVLTAAASAAGKRVNGLETAREQLGYFDRLPIAAQRALLIDTLDDLPKAGATIDRMVAAWSAGDADGLARLMNEDLARAPELADALLARRNAKWADWLTQRMKAPGTVFVAVGAGHLAGNAGVQAELAKRGLKAERVDY</sequence>
<dbReference type="InterPro" id="IPR002816">
    <property type="entry name" value="TraB/PrgY/GumN_fam"/>
</dbReference>
<accession>A0A2K8MKZ5</accession>
<dbReference type="InterPro" id="IPR047111">
    <property type="entry name" value="YbaP-like"/>
</dbReference>
<dbReference type="AlphaFoldDB" id="A0A2K8MKZ5"/>
<dbReference type="PANTHER" id="PTHR40590">
    <property type="entry name" value="CYTOPLASMIC PROTEIN-RELATED"/>
    <property type="match status" value="1"/>
</dbReference>
<reference evidence="1 2" key="1">
    <citation type="submission" date="2017-11" db="EMBL/GenBank/DDBJ databases">
        <title>Complete genome sequence of Sphingomonas sp. Strain Cra20, a psychrotolerant potential plant growth promoting rhizobacteria.</title>
        <authorList>
            <person name="Luo Y."/>
        </authorList>
    </citation>
    <scope>NUCLEOTIDE SEQUENCE [LARGE SCALE GENOMIC DNA]</scope>
    <source>
        <strain evidence="1 2">Cra20</strain>
    </source>
</reference>
<dbReference type="KEGG" id="sphc:CVN68_09785"/>
<dbReference type="CDD" id="cd14789">
    <property type="entry name" value="Tiki"/>
    <property type="match status" value="1"/>
</dbReference>
<dbReference type="OrthoDB" id="9806326at2"/>
<keyword evidence="2" id="KW-1185">Reference proteome</keyword>
<dbReference type="Proteomes" id="UP000229081">
    <property type="component" value="Chromosome"/>
</dbReference>
<dbReference type="Pfam" id="PF01963">
    <property type="entry name" value="TraB_PrgY_gumN"/>
    <property type="match status" value="1"/>
</dbReference>